<reference evidence="1 2" key="1">
    <citation type="submission" date="2016-07" db="EMBL/GenBank/DDBJ databases">
        <title>Enhancement of antibiotic productionsby engineered nitrateutilization in actinobacteria.</title>
        <authorList>
            <person name="Meng S.C."/>
        </authorList>
    </citation>
    <scope>NUCLEOTIDE SEQUENCE [LARGE SCALE GENOMIC DNA]</scope>
    <source>
        <strain evidence="1 2">NRRL 2936</strain>
    </source>
</reference>
<dbReference type="PANTHER" id="PTHR30590">
    <property type="entry name" value="INNER MEMBRANE PROTEIN"/>
    <property type="match status" value="1"/>
</dbReference>
<accession>A0A1B1MDV2</accession>
<dbReference type="AlphaFoldDB" id="A0A1B1MDV2"/>
<evidence type="ECO:0000313" key="2">
    <source>
        <dbReference type="Proteomes" id="UP000092598"/>
    </source>
</evidence>
<dbReference type="Proteomes" id="UP000092598">
    <property type="component" value="Chromosome"/>
</dbReference>
<dbReference type="RefSeq" id="WP_067437009.1">
    <property type="nucleotide sequence ID" value="NZ_CP016438.1"/>
</dbReference>
<dbReference type="KEGG" id="sls:SLINC_4581"/>
<name>A0A1B1MDV2_STRLN</name>
<dbReference type="OrthoDB" id="9807744at2"/>
<keyword evidence="2" id="KW-1185">Reference proteome</keyword>
<sequence length="393" mass="41263">MSPGTTPAARRLPAVDALRGFALLGILVVNSTQIMDPYAAEGFREPGAAFVDGFALWLVKAVATAKFYLLFSFLFGYSFTLQAASADRAGANFTARFLRRSLGLLVLGVAHAVLLYTGDILMAYGLLGLVLLWARRISPAAAVRTACWIYGVFGALLTGLGVLALGVPDESGADRARIAAAVAAYRGDAATVVQANLDRFPDALLGIVIMAPGILAAFFVGLAAGRRDLLGHDRTSGGRLLRIAGVGLVVGVPGAVFYASASQGPLDERWQFLGIGVGMLTAPALSVAYACLLLLLLRSPSGDLAVRLLAPAGRMALTNYLAQSVIMTVLATAYGLSLYGRIGTATLMALVCAVFAVQLAFSTLWLRRFRYGPVEWLLRVVTLAGRPGGNPGR</sequence>
<dbReference type="Pfam" id="PF04235">
    <property type="entry name" value="DUF418"/>
    <property type="match status" value="1"/>
</dbReference>
<dbReference type="InterPro" id="IPR007349">
    <property type="entry name" value="DUF418"/>
</dbReference>
<protein>
    <submittedName>
        <fullName evidence="1">Uncharacterized protein</fullName>
    </submittedName>
</protein>
<organism evidence="1 2">
    <name type="scientific">Streptomyces lincolnensis</name>
    <dbReference type="NCBI Taxonomy" id="1915"/>
    <lineage>
        <taxon>Bacteria</taxon>
        <taxon>Bacillati</taxon>
        <taxon>Actinomycetota</taxon>
        <taxon>Actinomycetes</taxon>
        <taxon>Kitasatosporales</taxon>
        <taxon>Streptomycetaceae</taxon>
        <taxon>Streptomyces</taxon>
    </lineage>
</organism>
<dbReference type="PATRIC" id="fig|1915.4.peg.5081"/>
<gene>
    <name evidence="1" type="ORF">SLINC_4581</name>
</gene>
<dbReference type="PANTHER" id="PTHR30590:SF2">
    <property type="entry name" value="INNER MEMBRANE PROTEIN"/>
    <property type="match status" value="1"/>
</dbReference>
<dbReference type="InterPro" id="IPR052529">
    <property type="entry name" value="Bact_Transport_Assoc"/>
</dbReference>
<evidence type="ECO:0000313" key="1">
    <source>
        <dbReference type="EMBL" id="ANS66805.1"/>
    </source>
</evidence>
<proteinExistence type="predicted"/>
<dbReference type="STRING" id="1915.SLINC_4581"/>
<dbReference type="EMBL" id="CP016438">
    <property type="protein sequence ID" value="ANS66805.1"/>
    <property type="molecule type" value="Genomic_DNA"/>
</dbReference>